<feature type="region of interest" description="Disordered" evidence="1">
    <location>
        <begin position="185"/>
        <end position="302"/>
    </location>
</feature>
<sequence length="335" mass="35285">MMIKRMTSAFAAVLTAAVMLMCSVCAHAAGYSFGSLYMEQTQIGNTLEVRVSLTSNPGINNLSFAVLYDSRKFDYLGNLGTNPNGIFGTCECMEGIGTIIINCESSLDVYTSGEIVTLYFTGTQSDGTTWDGSEAQFTAVVSSASSQSGANVAINGYTLTVSSASTDEGDGDIVLDEEENGDVVVIDDETDDDIPEVTVAEEPEEEVEVTDNTEDTSEPEESEEHEQTEEPPREEVTTVTEQTEPPVTTVTTPATTAQTTPAVTTAVTTQTTPATSAPQTSADVTTSSDDSEQSSAQSDGRATTATIAVAVLVLTVTVAIVVGVEYMRRGGRKSD</sequence>
<evidence type="ECO:0000256" key="2">
    <source>
        <dbReference type="SAM" id="Phobius"/>
    </source>
</evidence>
<feature type="compositionally biased region" description="Acidic residues" evidence="1">
    <location>
        <begin position="185"/>
        <end position="227"/>
    </location>
</feature>
<feature type="transmembrane region" description="Helical" evidence="2">
    <location>
        <begin position="305"/>
        <end position="324"/>
    </location>
</feature>
<reference evidence="4" key="2">
    <citation type="journal article" date="2021" name="PeerJ">
        <title>Extensive microbial diversity within the chicken gut microbiome revealed by metagenomics and culture.</title>
        <authorList>
            <person name="Gilroy R."/>
            <person name="Ravi A."/>
            <person name="Getino M."/>
            <person name="Pursley I."/>
            <person name="Horton D.L."/>
            <person name="Alikhan N.F."/>
            <person name="Baker D."/>
            <person name="Gharbi K."/>
            <person name="Hall N."/>
            <person name="Watson M."/>
            <person name="Adriaenssens E.M."/>
            <person name="Foster-Nyarko E."/>
            <person name="Jarju S."/>
            <person name="Secka A."/>
            <person name="Antonio M."/>
            <person name="Oren A."/>
            <person name="Chaudhuri R.R."/>
            <person name="La Ragione R."/>
            <person name="Hildebrand F."/>
            <person name="Pallen M.J."/>
        </authorList>
    </citation>
    <scope>NUCLEOTIDE SEQUENCE</scope>
    <source>
        <strain evidence="4">CHK157-1446</strain>
    </source>
</reference>
<protein>
    <recommendedName>
        <fullName evidence="6">Cohesin domain-containing protein</fullName>
    </recommendedName>
</protein>
<reference evidence="4" key="1">
    <citation type="submission" date="2020-10" db="EMBL/GenBank/DDBJ databases">
        <authorList>
            <person name="Gilroy R."/>
        </authorList>
    </citation>
    <scope>NUCLEOTIDE SEQUENCE</scope>
    <source>
        <strain evidence="4">CHK157-1446</strain>
    </source>
</reference>
<accession>A0A9D1EPJ2</accession>
<evidence type="ECO:0000313" key="5">
    <source>
        <dbReference type="Proteomes" id="UP000823982"/>
    </source>
</evidence>
<comment type="caution">
    <text evidence="4">The sequence shown here is derived from an EMBL/GenBank/DDBJ whole genome shotgun (WGS) entry which is preliminary data.</text>
</comment>
<dbReference type="SUPFAM" id="SSF49384">
    <property type="entry name" value="Carbohydrate-binding domain"/>
    <property type="match status" value="1"/>
</dbReference>
<proteinExistence type="predicted"/>
<dbReference type="Proteomes" id="UP000823982">
    <property type="component" value="Unassembled WGS sequence"/>
</dbReference>
<evidence type="ECO:0000256" key="1">
    <source>
        <dbReference type="SAM" id="MobiDB-lite"/>
    </source>
</evidence>
<dbReference type="AlphaFoldDB" id="A0A9D1EPJ2"/>
<name>A0A9D1EPJ2_9FIRM</name>
<dbReference type="EMBL" id="DVIR01000065">
    <property type="protein sequence ID" value="HIS25145.1"/>
    <property type="molecule type" value="Genomic_DNA"/>
</dbReference>
<evidence type="ECO:0000313" key="4">
    <source>
        <dbReference type="EMBL" id="HIS25145.1"/>
    </source>
</evidence>
<keyword evidence="2" id="KW-1133">Transmembrane helix</keyword>
<feature type="chain" id="PRO_5039328110" description="Cohesin domain-containing protein" evidence="3">
    <location>
        <begin position="29"/>
        <end position="335"/>
    </location>
</feature>
<feature type="compositionally biased region" description="Low complexity" evidence="1">
    <location>
        <begin position="237"/>
        <end position="302"/>
    </location>
</feature>
<keyword evidence="3" id="KW-0732">Signal</keyword>
<dbReference type="Gene3D" id="2.60.40.680">
    <property type="match status" value="1"/>
</dbReference>
<gene>
    <name evidence="4" type="ORF">IAD01_07080</name>
</gene>
<organism evidence="4 5">
    <name type="scientific">Candidatus Faeciplasma gallinarum</name>
    <dbReference type="NCBI Taxonomy" id="2840799"/>
    <lineage>
        <taxon>Bacteria</taxon>
        <taxon>Bacillati</taxon>
        <taxon>Bacillota</taxon>
        <taxon>Clostridia</taxon>
        <taxon>Eubacteriales</taxon>
        <taxon>Oscillospiraceae</taxon>
        <taxon>Oscillospiraceae incertae sedis</taxon>
        <taxon>Candidatus Faeciplasma</taxon>
    </lineage>
</organism>
<evidence type="ECO:0008006" key="6">
    <source>
        <dbReference type="Google" id="ProtNLM"/>
    </source>
</evidence>
<dbReference type="InterPro" id="IPR008965">
    <property type="entry name" value="CBM2/CBM3_carb-bd_dom_sf"/>
</dbReference>
<feature type="signal peptide" evidence="3">
    <location>
        <begin position="1"/>
        <end position="28"/>
    </location>
</feature>
<keyword evidence="2" id="KW-0812">Transmembrane</keyword>
<dbReference type="GO" id="GO:0030246">
    <property type="term" value="F:carbohydrate binding"/>
    <property type="evidence" value="ECO:0007669"/>
    <property type="project" value="InterPro"/>
</dbReference>
<evidence type="ECO:0000256" key="3">
    <source>
        <dbReference type="SAM" id="SignalP"/>
    </source>
</evidence>
<keyword evidence="2" id="KW-0472">Membrane</keyword>